<proteinExistence type="predicted"/>
<name>A0ABD6FEW6_9PSEU</name>
<reference evidence="2 3" key="1">
    <citation type="journal article" date="2021" name="BMC Genomics">
        <title>Genome-resolved metagenome and metatranscriptome analyses of thermophilic composting reveal key bacterial players and their metabolic interactions.</title>
        <authorList>
            <person name="Braga L.P.P."/>
            <person name="Pereira R.V."/>
            <person name="Martins L.F."/>
            <person name="Moura L.M.S."/>
            <person name="Sanchez F.B."/>
            <person name="Patane J.S.L."/>
            <person name="da Silva A.M."/>
            <person name="Setubal J.C."/>
        </authorList>
    </citation>
    <scope>NUCLEOTIDE SEQUENCE [LARGE SCALE GENOMIC DNA]</scope>
    <source>
        <strain evidence="2">ZC4RG45</strain>
    </source>
</reference>
<feature type="chain" id="PRO_5044759859" evidence="1">
    <location>
        <begin position="27"/>
        <end position="218"/>
    </location>
</feature>
<feature type="signal peptide" evidence="1">
    <location>
        <begin position="1"/>
        <end position="26"/>
    </location>
</feature>
<dbReference type="NCBIfam" id="NF040603">
    <property type="entry name" value="choice_anch_P"/>
    <property type="match status" value="1"/>
</dbReference>
<comment type="caution">
    <text evidence="2">The sequence shown here is derived from an EMBL/GenBank/DDBJ whole genome shotgun (WGS) entry which is preliminary data.</text>
</comment>
<dbReference type="AlphaFoldDB" id="A0ABD6FEW6"/>
<protein>
    <submittedName>
        <fullName evidence="2">Choice-of-anchor P family protein</fullName>
    </submittedName>
</protein>
<dbReference type="Proteomes" id="UP000249324">
    <property type="component" value="Unassembled WGS sequence"/>
</dbReference>
<organism evidence="2 3">
    <name type="scientific">Thermocrispum agreste</name>
    <dbReference type="NCBI Taxonomy" id="37925"/>
    <lineage>
        <taxon>Bacteria</taxon>
        <taxon>Bacillati</taxon>
        <taxon>Actinomycetota</taxon>
        <taxon>Actinomycetes</taxon>
        <taxon>Pseudonocardiales</taxon>
        <taxon>Pseudonocardiaceae</taxon>
        <taxon>Thermocrispum</taxon>
    </lineage>
</organism>
<accession>A0ABD6FEW6</accession>
<gene>
    <name evidence="2" type="ORF">DIU77_005985</name>
</gene>
<sequence length="218" mass="22217">MKRRPLLAAAAAAVMMTGLTSANAHAVAPGASGSGSLGAVDVIVGGEPVHQPPIAPCDVDGEQTGESGRVTVGDVATFYGGETTCAVGEGEEAEVTVSGDRFVTDVLRQWGGPRIRLSGYDVSCRTSENGSSGWFELRGIGGIEVPEEVPPNYTVEIAGDDPEGPPIAKVVLNEFVTPEPPDGSMTMTAMRIVLFPEGGEQAGGDITVGTVACDPFGG</sequence>
<keyword evidence="1" id="KW-0732">Signal</keyword>
<evidence type="ECO:0000256" key="1">
    <source>
        <dbReference type="SAM" id="SignalP"/>
    </source>
</evidence>
<evidence type="ECO:0000313" key="3">
    <source>
        <dbReference type="Proteomes" id="UP000249324"/>
    </source>
</evidence>
<dbReference type="EMBL" id="QGUI02000049">
    <property type="protein sequence ID" value="MFO7191775.1"/>
    <property type="molecule type" value="Genomic_DNA"/>
</dbReference>
<evidence type="ECO:0000313" key="2">
    <source>
        <dbReference type="EMBL" id="MFO7191775.1"/>
    </source>
</evidence>